<dbReference type="Gene3D" id="1.10.246.10">
    <property type="match status" value="1"/>
</dbReference>
<evidence type="ECO:0000313" key="2">
    <source>
        <dbReference type="Proteomes" id="UP001479290"/>
    </source>
</evidence>
<dbReference type="Pfam" id="PF05782">
    <property type="entry name" value="ECM1"/>
    <property type="match status" value="1"/>
</dbReference>
<comment type="caution">
    <text evidence="1">The sequence shown here is derived from an EMBL/GenBank/DDBJ whole genome shotgun (WGS) entry which is preliminary data.</text>
</comment>
<proteinExistence type="predicted"/>
<dbReference type="GO" id="GO:0007165">
    <property type="term" value="P:signal transduction"/>
    <property type="evidence" value="ECO:0007669"/>
    <property type="project" value="InterPro"/>
</dbReference>
<accession>A0AAW1ZAD0</accession>
<evidence type="ECO:0000313" key="1">
    <source>
        <dbReference type="EMBL" id="KAK9957853.1"/>
    </source>
</evidence>
<dbReference type="Proteomes" id="UP001479290">
    <property type="component" value="Unassembled WGS sequence"/>
</dbReference>
<dbReference type="AlphaFoldDB" id="A0AAW1ZAD0"/>
<dbReference type="InterPro" id="IPR008605">
    <property type="entry name" value="ECM1"/>
</dbReference>
<dbReference type="EMBL" id="JAWDJR010000019">
    <property type="protein sequence ID" value="KAK9957853.1"/>
    <property type="molecule type" value="Genomic_DNA"/>
</dbReference>
<keyword evidence="2" id="KW-1185">Reference proteome</keyword>
<reference evidence="1 2" key="1">
    <citation type="submission" date="2024-05" db="EMBL/GenBank/DDBJ databases">
        <title>A high-quality chromosomal-level genome assembly of Topmouth culter (Culter alburnus).</title>
        <authorList>
            <person name="Zhao H."/>
        </authorList>
    </citation>
    <scope>NUCLEOTIDE SEQUENCE [LARGE SCALE GENOMIC DNA]</scope>
    <source>
        <strain evidence="1">CATC2023</strain>
        <tissue evidence="1">Muscle</tissue>
    </source>
</reference>
<gene>
    <name evidence="1" type="ORF">ABG768_012057</name>
</gene>
<protein>
    <submittedName>
        <fullName evidence="1">Uncharacterized protein</fullName>
    </submittedName>
</protein>
<dbReference type="GO" id="GO:0005576">
    <property type="term" value="C:extracellular region"/>
    <property type="evidence" value="ECO:0007669"/>
    <property type="project" value="InterPro"/>
</dbReference>
<name>A0AAW1ZAD0_CULAL</name>
<organism evidence="1 2">
    <name type="scientific">Culter alburnus</name>
    <name type="common">Topmouth culter</name>
    <dbReference type="NCBI Taxonomy" id="194366"/>
    <lineage>
        <taxon>Eukaryota</taxon>
        <taxon>Metazoa</taxon>
        <taxon>Chordata</taxon>
        <taxon>Craniata</taxon>
        <taxon>Vertebrata</taxon>
        <taxon>Euteleostomi</taxon>
        <taxon>Actinopterygii</taxon>
        <taxon>Neopterygii</taxon>
        <taxon>Teleostei</taxon>
        <taxon>Ostariophysi</taxon>
        <taxon>Cypriniformes</taxon>
        <taxon>Xenocyprididae</taxon>
        <taxon>Xenocypridinae</taxon>
        <taxon>Culter</taxon>
    </lineage>
</organism>
<sequence>MAMAIPDILAPVSLHPDTLYTRHTGKAVNRLEAWLSQCCYGGLAYGKAWTDPLLCWKTALSCFCIEEYSTMTLVHECCEKKGEESRDPNPFYQPLSGYRVPILLPGRILTRDTITC</sequence>